<comment type="caution">
    <text evidence="3">The sequence shown here is derived from an EMBL/GenBank/DDBJ whole genome shotgun (WGS) entry which is preliminary data.</text>
</comment>
<dbReference type="PANTHER" id="PTHR47064:SF2">
    <property type="entry name" value="SMP-30_GLUCONOLACTONASE_LRE-LIKE REGION DOMAIN-CONTAINING PROTEIN-RELATED"/>
    <property type="match status" value="1"/>
</dbReference>
<evidence type="ECO:0000313" key="3">
    <source>
        <dbReference type="EMBL" id="KAJ7693842.1"/>
    </source>
</evidence>
<dbReference type="SUPFAM" id="SSF63829">
    <property type="entry name" value="Calcium-dependent phosphotriesterase"/>
    <property type="match status" value="1"/>
</dbReference>
<reference evidence="3" key="1">
    <citation type="submission" date="2023-03" db="EMBL/GenBank/DDBJ databases">
        <title>Massive genome expansion in bonnet fungi (Mycena s.s.) driven by repeated elements and novel gene families across ecological guilds.</title>
        <authorList>
            <consortium name="Lawrence Berkeley National Laboratory"/>
            <person name="Harder C.B."/>
            <person name="Miyauchi S."/>
            <person name="Viragh M."/>
            <person name="Kuo A."/>
            <person name="Thoen E."/>
            <person name="Andreopoulos B."/>
            <person name="Lu D."/>
            <person name="Skrede I."/>
            <person name="Drula E."/>
            <person name="Henrissat B."/>
            <person name="Morin E."/>
            <person name="Kohler A."/>
            <person name="Barry K."/>
            <person name="LaButti K."/>
            <person name="Morin E."/>
            <person name="Salamov A."/>
            <person name="Lipzen A."/>
            <person name="Mereny Z."/>
            <person name="Hegedus B."/>
            <person name="Baldrian P."/>
            <person name="Stursova M."/>
            <person name="Weitz H."/>
            <person name="Taylor A."/>
            <person name="Grigoriev I.V."/>
            <person name="Nagy L.G."/>
            <person name="Martin F."/>
            <person name="Kauserud H."/>
        </authorList>
    </citation>
    <scope>NUCLEOTIDE SEQUENCE</scope>
    <source>
        <strain evidence="3">CBHHK067</strain>
    </source>
</reference>
<keyword evidence="4" id="KW-1185">Reference proteome</keyword>
<dbReference type="PANTHER" id="PTHR47064">
    <property type="entry name" value="PUTATIVE (AFU_ORTHOLOGUE AFUA_1G08990)-RELATED"/>
    <property type="match status" value="1"/>
</dbReference>
<dbReference type="InterPro" id="IPR052988">
    <property type="entry name" value="Oryzine_lactonohydrolase"/>
</dbReference>
<dbReference type="InterPro" id="IPR013658">
    <property type="entry name" value="SGL"/>
</dbReference>
<feature type="chain" id="PRO_5042050517" description="SMP-30/Gluconolactonase/LRE-like region domain-containing protein" evidence="1">
    <location>
        <begin position="21"/>
        <end position="335"/>
    </location>
</feature>
<dbReference type="InterPro" id="IPR011042">
    <property type="entry name" value="6-blade_b-propeller_TolB-like"/>
</dbReference>
<evidence type="ECO:0000259" key="2">
    <source>
        <dbReference type="Pfam" id="PF08450"/>
    </source>
</evidence>
<name>A0AAD7DNK8_MYCRO</name>
<proteinExistence type="predicted"/>
<evidence type="ECO:0000313" key="4">
    <source>
        <dbReference type="Proteomes" id="UP001221757"/>
    </source>
</evidence>
<keyword evidence="1" id="KW-0732">Signal</keyword>
<sequence length="335" mass="36111">HHGFHHALALASLSFGCVKASLDTRAANPQIVSVKPQSFAVLGTTVTSRDGSICSTPPTRRSRASRFRRRVLRHIGDDTAFPRDSDPTFGSRTRRPVGAETDEVWFASTGRCAEPQRAQPNNQVGKISLKDVAAAILKNGTHNVNVTTQGDLPDTVQMTNGSLAWNGSYKARYFMNQGRGNLPANIVLVDPHTERDLPLQSKTGAVRVVTDGINKPNGLTFSHDYKHAFIADTGVYGGLFPNNGTLPATIYKYDVEEGTLAFINRRTFAYADSGAADGVGVDTKGNVYGGCGDGVHVWNKDGVLLGKFLVGSNTANFAFASDGRLVIMGRLPYTW</sequence>
<dbReference type="Gene3D" id="2.120.10.30">
    <property type="entry name" value="TolB, C-terminal domain"/>
    <property type="match status" value="1"/>
</dbReference>
<protein>
    <recommendedName>
        <fullName evidence="2">SMP-30/Gluconolactonase/LRE-like region domain-containing protein</fullName>
    </recommendedName>
</protein>
<dbReference type="Proteomes" id="UP001221757">
    <property type="component" value="Unassembled WGS sequence"/>
</dbReference>
<feature type="domain" description="SMP-30/Gluconolactonase/LRE-like region" evidence="2">
    <location>
        <begin position="203"/>
        <end position="321"/>
    </location>
</feature>
<accession>A0AAD7DNK8</accession>
<organism evidence="3 4">
    <name type="scientific">Mycena rosella</name>
    <name type="common">Pink bonnet</name>
    <name type="synonym">Agaricus rosellus</name>
    <dbReference type="NCBI Taxonomy" id="1033263"/>
    <lineage>
        <taxon>Eukaryota</taxon>
        <taxon>Fungi</taxon>
        <taxon>Dikarya</taxon>
        <taxon>Basidiomycota</taxon>
        <taxon>Agaricomycotina</taxon>
        <taxon>Agaricomycetes</taxon>
        <taxon>Agaricomycetidae</taxon>
        <taxon>Agaricales</taxon>
        <taxon>Marasmiineae</taxon>
        <taxon>Mycenaceae</taxon>
        <taxon>Mycena</taxon>
    </lineage>
</organism>
<dbReference type="AlphaFoldDB" id="A0AAD7DNK8"/>
<gene>
    <name evidence="3" type="ORF">B0H17DRAFT_1058436</name>
</gene>
<dbReference type="Pfam" id="PF08450">
    <property type="entry name" value="SGL"/>
    <property type="match status" value="1"/>
</dbReference>
<feature type="non-terminal residue" evidence="3">
    <location>
        <position position="335"/>
    </location>
</feature>
<feature type="signal peptide" evidence="1">
    <location>
        <begin position="1"/>
        <end position="20"/>
    </location>
</feature>
<evidence type="ECO:0000256" key="1">
    <source>
        <dbReference type="SAM" id="SignalP"/>
    </source>
</evidence>
<dbReference type="EMBL" id="JARKIE010000044">
    <property type="protein sequence ID" value="KAJ7693842.1"/>
    <property type="molecule type" value="Genomic_DNA"/>
</dbReference>